<evidence type="ECO:0000256" key="2">
    <source>
        <dbReference type="ARBA" id="ARBA00023026"/>
    </source>
</evidence>
<keyword evidence="4" id="KW-0732">Signal</keyword>
<dbReference type="PROSITE" id="PS51257">
    <property type="entry name" value="PROKAR_LIPOPROTEIN"/>
    <property type="match status" value="1"/>
</dbReference>
<evidence type="ECO:0000313" key="6">
    <source>
        <dbReference type="EMBL" id="RDX56076.1"/>
    </source>
</evidence>
<keyword evidence="2" id="KW-0843">Virulence</keyword>
<evidence type="ECO:0000256" key="4">
    <source>
        <dbReference type="SAM" id="SignalP"/>
    </source>
</evidence>
<feature type="compositionally biased region" description="Low complexity" evidence="3">
    <location>
        <begin position="166"/>
        <end position="178"/>
    </location>
</feature>
<dbReference type="InterPro" id="IPR052210">
    <property type="entry name" value="LysM1-like"/>
</dbReference>
<keyword evidence="7" id="KW-1185">Reference proteome</keyword>
<dbReference type="EMBL" id="KZ857381">
    <property type="protein sequence ID" value="RDX56076.1"/>
    <property type="molecule type" value="Genomic_DNA"/>
</dbReference>
<dbReference type="Proteomes" id="UP000256964">
    <property type="component" value="Unassembled WGS sequence"/>
</dbReference>
<dbReference type="Pfam" id="PF01476">
    <property type="entry name" value="LysM"/>
    <property type="match status" value="2"/>
</dbReference>
<gene>
    <name evidence="6" type="ORF">OH76DRAFT_594802</name>
</gene>
<dbReference type="STRING" id="139420.A0A371DU57"/>
<protein>
    <recommendedName>
        <fullName evidence="5">LysM domain-containing protein</fullName>
    </recommendedName>
</protein>
<dbReference type="InterPro" id="IPR018392">
    <property type="entry name" value="LysM"/>
</dbReference>
<dbReference type="OrthoDB" id="5985073at2759"/>
<evidence type="ECO:0000256" key="1">
    <source>
        <dbReference type="ARBA" id="ARBA00022669"/>
    </source>
</evidence>
<dbReference type="SMART" id="SM00257">
    <property type="entry name" value="LysM"/>
    <property type="match status" value="2"/>
</dbReference>
<evidence type="ECO:0000313" key="7">
    <source>
        <dbReference type="Proteomes" id="UP000256964"/>
    </source>
</evidence>
<dbReference type="AlphaFoldDB" id="A0A371DU57"/>
<dbReference type="SUPFAM" id="SSF54106">
    <property type="entry name" value="LysM domain"/>
    <property type="match status" value="2"/>
</dbReference>
<feature type="domain" description="LysM" evidence="5">
    <location>
        <begin position="82"/>
        <end position="128"/>
    </location>
</feature>
<dbReference type="InterPro" id="IPR036779">
    <property type="entry name" value="LysM_dom_sf"/>
</dbReference>
<evidence type="ECO:0000259" key="5">
    <source>
        <dbReference type="PROSITE" id="PS51782"/>
    </source>
</evidence>
<dbReference type="CDD" id="cd00118">
    <property type="entry name" value="LysM"/>
    <property type="match status" value="2"/>
</dbReference>
<feature type="signal peptide" evidence="4">
    <location>
        <begin position="1"/>
        <end position="22"/>
    </location>
</feature>
<feature type="region of interest" description="Disordered" evidence="3">
    <location>
        <begin position="166"/>
        <end position="193"/>
    </location>
</feature>
<organism evidence="6 7">
    <name type="scientific">Lentinus brumalis</name>
    <dbReference type="NCBI Taxonomy" id="2498619"/>
    <lineage>
        <taxon>Eukaryota</taxon>
        <taxon>Fungi</taxon>
        <taxon>Dikarya</taxon>
        <taxon>Basidiomycota</taxon>
        <taxon>Agaricomycotina</taxon>
        <taxon>Agaricomycetes</taxon>
        <taxon>Polyporales</taxon>
        <taxon>Polyporaceae</taxon>
        <taxon>Lentinus</taxon>
    </lineage>
</organism>
<name>A0A371DU57_9APHY</name>
<sequence length="193" mass="19603">MFARSVVAAFVAVPFVASTAFAASCTRTYTVKEGDWCDTISAAHNVSTYQLSTVNPGIDAVCHNLNPGSTLCLGTDGEDCTTTHVVTSGESCDGIQSVYGINSTMLFTNNPQLHADCSNLYTGEVLCVASAAHVVAAPSATSVTASVIPTTAAPTKAAPTTVAAITSSAAPATTSAPAGDESDDEDLPFCDEL</sequence>
<dbReference type="PROSITE" id="PS51782">
    <property type="entry name" value="LYSM"/>
    <property type="match status" value="2"/>
</dbReference>
<proteinExistence type="predicted"/>
<accession>A0A371DU57</accession>
<dbReference type="GO" id="GO:0008061">
    <property type="term" value="F:chitin binding"/>
    <property type="evidence" value="ECO:0007669"/>
    <property type="project" value="UniProtKB-KW"/>
</dbReference>
<feature type="compositionally biased region" description="Acidic residues" evidence="3">
    <location>
        <begin position="180"/>
        <end position="193"/>
    </location>
</feature>
<dbReference type="PANTHER" id="PTHR34997">
    <property type="entry name" value="AM15"/>
    <property type="match status" value="1"/>
</dbReference>
<dbReference type="PANTHER" id="PTHR34997:SF1">
    <property type="entry name" value="PEPTIDOGLYCAN-BINDING LYSIN DOMAIN"/>
    <property type="match status" value="1"/>
</dbReference>
<reference evidence="6 7" key="1">
    <citation type="journal article" date="2018" name="Biotechnol. Biofuels">
        <title>Integrative visual omics of the white-rot fungus Polyporus brumalis exposes the biotechnological potential of its oxidative enzymes for delignifying raw plant biomass.</title>
        <authorList>
            <person name="Miyauchi S."/>
            <person name="Rancon A."/>
            <person name="Drula E."/>
            <person name="Hage H."/>
            <person name="Chaduli D."/>
            <person name="Favel A."/>
            <person name="Grisel S."/>
            <person name="Henrissat B."/>
            <person name="Herpoel-Gimbert I."/>
            <person name="Ruiz-Duenas F.J."/>
            <person name="Chevret D."/>
            <person name="Hainaut M."/>
            <person name="Lin J."/>
            <person name="Wang M."/>
            <person name="Pangilinan J."/>
            <person name="Lipzen A."/>
            <person name="Lesage-Meessen L."/>
            <person name="Navarro D."/>
            <person name="Riley R."/>
            <person name="Grigoriev I.V."/>
            <person name="Zhou S."/>
            <person name="Raouche S."/>
            <person name="Rosso M.N."/>
        </authorList>
    </citation>
    <scope>NUCLEOTIDE SEQUENCE [LARGE SCALE GENOMIC DNA]</scope>
    <source>
        <strain evidence="6 7">BRFM 1820</strain>
    </source>
</reference>
<feature type="domain" description="LysM" evidence="5">
    <location>
        <begin position="27"/>
        <end position="73"/>
    </location>
</feature>
<keyword evidence="1" id="KW-0147">Chitin-binding</keyword>
<feature type="chain" id="PRO_5016835407" description="LysM domain-containing protein" evidence="4">
    <location>
        <begin position="23"/>
        <end position="193"/>
    </location>
</feature>
<dbReference type="Gene3D" id="3.10.350.10">
    <property type="entry name" value="LysM domain"/>
    <property type="match status" value="2"/>
</dbReference>
<evidence type="ECO:0000256" key="3">
    <source>
        <dbReference type="SAM" id="MobiDB-lite"/>
    </source>
</evidence>